<dbReference type="InterPro" id="IPR013783">
    <property type="entry name" value="Ig-like_fold"/>
</dbReference>
<protein>
    <submittedName>
        <fullName evidence="4">Beta galactosidase jelly roll domain-containing protein</fullName>
    </submittedName>
</protein>
<evidence type="ECO:0000313" key="5">
    <source>
        <dbReference type="Proteomes" id="UP000660024"/>
    </source>
</evidence>
<sequence length="227" mass="25542">MKFFKPLGFVIFFILISMATFAQDASKNMVLDTHWRFQYGRAEFAETKNFNDTLWKTINIPHTWNAKDVFNDDLTYARGIAWCRKSIALTLQQLSNKVSIYFEGAYQITDVYINGAFVGKHKGGYAAFSFDITDKLQEGKNTIAVKVNNAQNPFIPPLSIDYAGYGGIYRPVTLIFRNAISFNGEYASSGIKIKTPQVSKDKATVEIEASVKNQTSKNQNITLTVSL</sequence>
<feature type="chain" id="PRO_5047092841" evidence="2">
    <location>
        <begin position="23"/>
        <end position="227"/>
    </location>
</feature>
<dbReference type="Pfam" id="PF02837">
    <property type="entry name" value="Glyco_hydro_2_N"/>
    <property type="match status" value="1"/>
</dbReference>
<dbReference type="Gene3D" id="2.60.120.260">
    <property type="entry name" value="Galactose-binding domain-like"/>
    <property type="match status" value="1"/>
</dbReference>
<evidence type="ECO:0000256" key="1">
    <source>
        <dbReference type="ARBA" id="ARBA00007401"/>
    </source>
</evidence>
<dbReference type="PANTHER" id="PTHR42732:SF1">
    <property type="entry name" value="BETA-MANNOSIDASE"/>
    <property type="match status" value="1"/>
</dbReference>
<reference evidence="4 5" key="1">
    <citation type="submission" date="2020-12" db="EMBL/GenBank/DDBJ databases">
        <title>Bacterial novel species Pedobacter sp. SD-b isolated from soil.</title>
        <authorList>
            <person name="Jung H.-Y."/>
        </authorList>
    </citation>
    <scope>NUCLEOTIDE SEQUENCE [LARGE SCALE GENOMIC DNA]</scope>
    <source>
        <strain evidence="4 5">SD-b</strain>
    </source>
</reference>
<dbReference type="InterPro" id="IPR006104">
    <property type="entry name" value="Glyco_hydro_2_N"/>
</dbReference>
<dbReference type="SUPFAM" id="SSF49785">
    <property type="entry name" value="Galactose-binding domain-like"/>
    <property type="match status" value="1"/>
</dbReference>
<comment type="caution">
    <text evidence="4">The sequence shown here is derived from an EMBL/GenBank/DDBJ whole genome shotgun (WGS) entry which is preliminary data.</text>
</comment>
<keyword evidence="5" id="KW-1185">Reference proteome</keyword>
<dbReference type="Proteomes" id="UP000660024">
    <property type="component" value="Unassembled WGS sequence"/>
</dbReference>
<accession>A0ABS1BJC1</accession>
<evidence type="ECO:0000259" key="3">
    <source>
        <dbReference type="Pfam" id="PF02837"/>
    </source>
</evidence>
<comment type="similarity">
    <text evidence="1">Belongs to the glycosyl hydrolase 2 family.</text>
</comment>
<evidence type="ECO:0000256" key="2">
    <source>
        <dbReference type="SAM" id="SignalP"/>
    </source>
</evidence>
<dbReference type="Gene3D" id="2.60.40.10">
    <property type="entry name" value="Immunoglobulins"/>
    <property type="match status" value="1"/>
</dbReference>
<gene>
    <name evidence="4" type="ORF">I5M32_08010</name>
</gene>
<organism evidence="4 5">
    <name type="scientific">Pedobacter segetis</name>
    <dbReference type="NCBI Taxonomy" id="2793069"/>
    <lineage>
        <taxon>Bacteria</taxon>
        <taxon>Pseudomonadati</taxon>
        <taxon>Bacteroidota</taxon>
        <taxon>Sphingobacteriia</taxon>
        <taxon>Sphingobacteriales</taxon>
        <taxon>Sphingobacteriaceae</taxon>
        <taxon>Pedobacter</taxon>
    </lineage>
</organism>
<dbReference type="InterPro" id="IPR008979">
    <property type="entry name" value="Galactose-bd-like_sf"/>
</dbReference>
<dbReference type="PANTHER" id="PTHR42732">
    <property type="entry name" value="BETA-GALACTOSIDASE"/>
    <property type="match status" value="1"/>
</dbReference>
<name>A0ABS1BJC1_9SPHI</name>
<evidence type="ECO:0000313" key="4">
    <source>
        <dbReference type="EMBL" id="MBK0382902.1"/>
    </source>
</evidence>
<proteinExistence type="inferred from homology"/>
<dbReference type="RefSeq" id="WP_200585701.1">
    <property type="nucleotide sequence ID" value="NZ_JAEHFY010000009.1"/>
</dbReference>
<dbReference type="EMBL" id="JAEHFY010000009">
    <property type="protein sequence ID" value="MBK0382902.1"/>
    <property type="molecule type" value="Genomic_DNA"/>
</dbReference>
<feature type="domain" description="Glycosyl hydrolases family 2 sugar binding" evidence="3">
    <location>
        <begin position="56"/>
        <end position="175"/>
    </location>
</feature>
<keyword evidence="2" id="KW-0732">Signal</keyword>
<feature type="signal peptide" evidence="2">
    <location>
        <begin position="1"/>
        <end position="22"/>
    </location>
</feature>
<dbReference type="InterPro" id="IPR051913">
    <property type="entry name" value="GH2_Domain-Containing"/>
</dbReference>